<reference evidence="2 3" key="1">
    <citation type="submission" date="2020-11" db="EMBL/GenBank/DDBJ databases">
        <authorList>
            <person name="Wallbank WR R."/>
            <person name="Pardo Diaz C."/>
            <person name="Kozak K."/>
            <person name="Martin S."/>
            <person name="Jiggins C."/>
            <person name="Moest M."/>
            <person name="Warren A I."/>
            <person name="Generalovic N T."/>
            <person name="Byers J.R.P. K."/>
            <person name="Montejo-Kovacevich G."/>
            <person name="Yen C E."/>
        </authorList>
    </citation>
    <scope>NUCLEOTIDE SEQUENCE [LARGE SCALE GENOMIC DNA]</scope>
</reference>
<evidence type="ECO:0000256" key="1">
    <source>
        <dbReference type="SAM" id="MobiDB-lite"/>
    </source>
</evidence>
<gene>
    <name evidence="2" type="ORF">HERILL_LOCUS2659</name>
</gene>
<dbReference type="AlphaFoldDB" id="A0A7R8UER0"/>
<feature type="region of interest" description="Disordered" evidence="1">
    <location>
        <begin position="137"/>
        <end position="163"/>
    </location>
</feature>
<sequence length="371" mass="41584">MSNLFDFDPREDDEEESDFDPFETSSDDEEYLPEPGENDESSEYESDDDVVDNEPQQHETTCSEPKEFVLSKDGKYCYYFEPPPQLPNRSNASFALHETPVRKAIYIHEHCHNLAIHASTKCGNTGDPVREVGEDATCSTQASQAETKSSSRELKRRQEEEPKLSFSDNGLYAMANCKHSNALLGLAPGSLEHTVQPSPGNAALDVIKTKRYVTSCKTAQQHIGRESPDTNIARQAMATRSSGWRVQEEPHIRAASGILYKPDLLLQKNNEVIVSDVGAHWEGPTPLQIGYGNKLTKYSTPEFIDAVRTQHPNKNIRVLPFIIGARGAWCHLKKILKDTIQLPEGKVQGIIHGVLKGGIECHRSFRQLVWR</sequence>
<organism evidence="2 3">
    <name type="scientific">Hermetia illucens</name>
    <name type="common">Black soldier fly</name>
    <dbReference type="NCBI Taxonomy" id="343691"/>
    <lineage>
        <taxon>Eukaryota</taxon>
        <taxon>Metazoa</taxon>
        <taxon>Ecdysozoa</taxon>
        <taxon>Arthropoda</taxon>
        <taxon>Hexapoda</taxon>
        <taxon>Insecta</taxon>
        <taxon>Pterygota</taxon>
        <taxon>Neoptera</taxon>
        <taxon>Endopterygota</taxon>
        <taxon>Diptera</taxon>
        <taxon>Brachycera</taxon>
        <taxon>Stratiomyomorpha</taxon>
        <taxon>Stratiomyidae</taxon>
        <taxon>Hermetiinae</taxon>
        <taxon>Hermetia</taxon>
    </lineage>
</organism>
<feature type="region of interest" description="Disordered" evidence="1">
    <location>
        <begin position="1"/>
        <end position="64"/>
    </location>
</feature>
<protein>
    <submittedName>
        <fullName evidence="2">Uncharacterized protein</fullName>
    </submittedName>
</protein>
<proteinExistence type="predicted"/>
<feature type="compositionally biased region" description="Acidic residues" evidence="1">
    <location>
        <begin position="9"/>
        <end position="52"/>
    </location>
</feature>
<evidence type="ECO:0000313" key="3">
    <source>
        <dbReference type="Proteomes" id="UP000594454"/>
    </source>
</evidence>
<feature type="compositionally biased region" description="Polar residues" evidence="1">
    <location>
        <begin position="137"/>
        <end position="148"/>
    </location>
</feature>
<dbReference type="Proteomes" id="UP000594454">
    <property type="component" value="Chromosome 1"/>
</dbReference>
<evidence type="ECO:0000313" key="2">
    <source>
        <dbReference type="EMBL" id="CAD7079442.1"/>
    </source>
</evidence>
<keyword evidence="3" id="KW-1185">Reference proteome</keyword>
<name>A0A7R8UER0_HERIL</name>
<feature type="compositionally biased region" description="Basic and acidic residues" evidence="1">
    <location>
        <begin position="149"/>
        <end position="163"/>
    </location>
</feature>
<accession>A0A7R8UER0</accession>
<dbReference type="EMBL" id="LR899009">
    <property type="protein sequence ID" value="CAD7079442.1"/>
    <property type="molecule type" value="Genomic_DNA"/>
</dbReference>
<dbReference type="InParanoid" id="A0A7R8UER0"/>